<keyword evidence="3" id="KW-1185">Reference proteome</keyword>
<evidence type="ECO:0000313" key="2">
    <source>
        <dbReference type="EMBL" id="KAK9148260.1"/>
    </source>
</evidence>
<evidence type="ECO:0000256" key="1">
    <source>
        <dbReference type="SAM" id="Phobius"/>
    </source>
</evidence>
<proteinExistence type="predicted"/>
<feature type="transmembrane region" description="Helical" evidence="1">
    <location>
        <begin position="66"/>
        <end position="84"/>
    </location>
</feature>
<dbReference type="Proteomes" id="UP001419268">
    <property type="component" value="Unassembled WGS sequence"/>
</dbReference>
<accession>A0AAP0KBR6</accession>
<sequence>MPTCWFEERRGRSLRFLSVGGDFIALVKWVQHQREAKKCRFAAEQRQDADTWRSTLRILERPSSIYFCRFLTFCIIYIYCYHTLDTCLG</sequence>
<evidence type="ECO:0000313" key="3">
    <source>
        <dbReference type="Proteomes" id="UP001419268"/>
    </source>
</evidence>
<dbReference type="EMBL" id="JBBNAG010000003">
    <property type="protein sequence ID" value="KAK9148260.1"/>
    <property type="molecule type" value="Genomic_DNA"/>
</dbReference>
<comment type="caution">
    <text evidence="2">The sequence shown here is derived from an EMBL/GenBank/DDBJ whole genome shotgun (WGS) entry which is preliminary data.</text>
</comment>
<name>A0AAP0KBR6_9MAGN</name>
<reference evidence="2 3" key="1">
    <citation type="submission" date="2024-01" db="EMBL/GenBank/DDBJ databases">
        <title>Genome assemblies of Stephania.</title>
        <authorList>
            <person name="Yang L."/>
        </authorList>
    </citation>
    <scope>NUCLEOTIDE SEQUENCE [LARGE SCALE GENOMIC DNA]</scope>
    <source>
        <strain evidence="2">JXDWG</strain>
        <tissue evidence="2">Leaf</tissue>
    </source>
</reference>
<keyword evidence="1" id="KW-1133">Transmembrane helix</keyword>
<protein>
    <submittedName>
        <fullName evidence="2">Uncharacterized protein</fullName>
    </submittedName>
</protein>
<organism evidence="2 3">
    <name type="scientific">Stephania cephalantha</name>
    <dbReference type="NCBI Taxonomy" id="152367"/>
    <lineage>
        <taxon>Eukaryota</taxon>
        <taxon>Viridiplantae</taxon>
        <taxon>Streptophyta</taxon>
        <taxon>Embryophyta</taxon>
        <taxon>Tracheophyta</taxon>
        <taxon>Spermatophyta</taxon>
        <taxon>Magnoliopsida</taxon>
        <taxon>Ranunculales</taxon>
        <taxon>Menispermaceae</taxon>
        <taxon>Menispermoideae</taxon>
        <taxon>Cissampelideae</taxon>
        <taxon>Stephania</taxon>
    </lineage>
</organism>
<gene>
    <name evidence="2" type="ORF">Scep_007017</name>
</gene>
<keyword evidence="1" id="KW-0812">Transmembrane</keyword>
<keyword evidence="1" id="KW-0472">Membrane</keyword>
<dbReference type="AlphaFoldDB" id="A0AAP0KBR6"/>